<evidence type="ECO:0000256" key="3">
    <source>
        <dbReference type="SAM" id="MobiDB-lite"/>
    </source>
</evidence>
<feature type="compositionally biased region" description="Polar residues" evidence="3">
    <location>
        <begin position="41"/>
        <end position="60"/>
    </location>
</feature>
<dbReference type="GO" id="GO:0003729">
    <property type="term" value="F:mRNA binding"/>
    <property type="evidence" value="ECO:0007669"/>
    <property type="project" value="TreeGrafter"/>
</dbReference>
<dbReference type="InterPro" id="IPR002059">
    <property type="entry name" value="CSP_DNA-bd"/>
</dbReference>
<feature type="region of interest" description="Disordered" evidence="3">
    <location>
        <begin position="252"/>
        <end position="312"/>
    </location>
</feature>
<dbReference type="InterPro" id="IPR007630">
    <property type="entry name" value="RNA_pol_sigma70_r4"/>
</dbReference>
<comment type="caution">
    <text evidence="5">The sequence shown here is derived from an EMBL/GenBank/DDBJ whole genome shotgun (WGS) entry which is preliminary data.</text>
</comment>
<organism evidence="5 6">
    <name type="scientific">Rhodovibrio salinarum</name>
    <dbReference type="NCBI Taxonomy" id="1087"/>
    <lineage>
        <taxon>Bacteria</taxon>
        <taxon>Pseudomonadati</taxon>
        <taxon>Pseudomonadota</taxon>
        <taxon>Alphaproteobacteria</taxon>
        <taxon>Rhodospirillales</taxon>
        <taxon>Rhodovibrionaceae</taxon>
        <taxon>Rhodovibrio</taxon>
    </lineage>
</organism>
<dbReference type="PANTHER" id="PTHR46109">
    <property type="entry name" value="PROTEIN LIN-28"/>
    <property type="match status" value="1"/>
</dbReference>
<gene>
    <name evidence="5" type="ORF">CKO21_04305</name>
</gene>
<dbReference type="Gene3D" id="2.40.50.140">
    <property type="entry name" value="Nucleic acid-binding proteins"/>
    <property type="match status" value="1"/>
</dbReference>
<dbReference type="GO" id="GO:0005829">
    <property type="term" value="C:cytosol"/>
    <property type="evidence" value="ECO:0007669"/>
    <property type="project" value="UniProtKB-ARBA"/>
</dbReference>
<name>A0A934UZI9_9PROT</name>
<feature type="domain" description="CSD" evidence="4">
    <location>
        <begin position="308"/>
        <end position="373"/>
    </location>
</feature>
<dbReference type="InterPro" id="IPR012340">
    <property type="entry name" value="NA-bd_OB-fold"/>
</dbReference>
<proteinExistence type="predicted"/>
<keyword evidence="6" id="KW-1185">Reference proteome</keyword>
<comment type="subcellular location">
    <subcellularLocation>
        <location evidence="1">Cytoplasm</location>
    </subcellularLocation>
</comment>
<dbReference type="AlphaFoldDB" id="A0A934UZI9"/>
<evidence type="ECO:0000256" key="1">
    <source>
        <dbReference type="ARBA" id="ARBA00004496"/>
    </source>
</evidence>
<dbReference type="Pfam" id="PF00313">
    <property type="entry name" value="CSD"/>
    <property type="match status" value="1"/>
</dbReference>
<keyword evidence="2" id="KW-0963">Cytoplasm</keyword>
<dbReference type="InterPro" id="IPR011129">
    <property type="entry name" value="CSD"/>
</dbReference>
<dbReference type="RefSeq" id="WP_081728756.1">
    <property type="nucleotide sequence ID" value="NZ_NRRE01000017.1"/>
</dbReference>
<dbReference type="InterPro" id="IPR051373">
    <property type="entry name" value="Lin-28_RNA-binding"/>
</dbReference>
<dbReference type="Gene3D" id="1.10.10.60">
    <property type="entry name" value="Homeodomain-like"/>
    <property type="match status" value="1"/>
</dbReference>
<feature type="compositionally biased region" description="Polar residues" evidence="3">
    <location>
        <begin position="1"/>
        <end position="12"/>
    </location>
</feature>
<dbReference type="GO" id="GO:0006352">
    <property type="term" value="P:DNA-templated transcription initiation"/>
    <property type="evidence" value="ECO:0007669"/>
    <property type="project" value="InterPro"/>
</dbReference>
<feature type="compositionally biased region" description="Low complexity" evidence="3">
    <location>
        <begin position="138"/>
        <end position="183"/>
    </location>
</feature>
<reference evidence="5" key="1">
    <citation type="submission" date="2017-08" db="EMBL/GenBank/DDBJ databases">
        <authorList>
            <person name="Imhoff J.F."/>
            <person name="Rahn T."/>
            <person name="Kuenzel S."/>
            <person name="Neulinger S.C."/>
        </authorList>
    </citation>
    <scope>NUCLEOTIDE SEQUENCE</scope>
    <source>
        <strain evidence="5">DSM 9154</strain>
    </source>
</reference>
<dbReference type="SMART" id="SM00357">
    <property type="entry name" value="CSP"/>
    <property type="match status" value="1"/>
</dbReference>
<evidence type="ECO:0000256" key="2">
    <source>
        <dbReference type="ARBA" id="ARBA00022490"/>
    </source>
</evidence>
<dbReference type="PROSITE" id="PS51857">
    <property type="entry name" value="CSD_2"/>
    <property type="match status" value="1"/>
</dbReference>
<sequence length="375" mass="38151">MSSNGLSSNAQPASGDGAAGPRKRKIDRSEWPKLLARRQAGATQAQIAQDYGVSQGTVSQILKRARAEAEGQPVADLDGESAKEAEGPSEPASVAQSPAAQPAQSPAPTSHQAAPAAGDAPESGPASTASVSAPANDAATPRRTLTTRSRATTDSVSPSSTPGASTAPSVPTAPATSVSAATSDGDGRSSPNAGPAGGKDVAVEAGRRSGNPLADRLREATERCAQMVDEKAASESLSSAVHEVRRALAAIEIDAAKQNSPAAQRPRQAPPTRPSQSSAAPAAQAQQPPRAPEPLEPPRREPGVDPNKAAGRVKFFKPEKGFGFIIPDDGGDDIFVGKDTVQAAGIDRLSEGDRVRYTPGPGAKGLEAKTIERIG</sequence>
<accession>A0A934UZI9</accession>
<feature type="region of interest" description="Disordered" evidence="3">
    <location>
        <begin position="1"/>
        <end position="222"/>
    </location>
</feature>
<dbReference type="Proteomes" id="UP000778970">
    <property type="component" value="Unassembled WGS sequence"/>
</dbReference>
<dbReference type="PRINTS" id="PR00050">
    <property type="entry name" value="COLDSHOCK"/>
</dbReference>
<reference evidence="5" key="2">
    <citation type="journal article" date="2020" name="Microorganisms">
        <title>Osmotic Adaptation and Compatible Solute Biosynthesis of Phototrophic Bacteria as Revealed from Genome Analyses.</title>
        <authorList>
            <person name="Imhoff J.F."/>
            <person name="Rahn T."/>
            <person name="Kunzel S."/>
            <person name="Keller A."/>
            <person name="Neulinger S.C."/>
        </authorList>
    </citation>
    <scope>NUCLEOTIDE SEQUENCE</scope>
    <source>
        <strain evidence="5">DSM 9154</strain>
    </source>
</reference>
<protein>
    <recommendedName>
        <fullName evidence="4">CSD domain-containing protein</fullName>
    </recommendedName>
</protein>
<dbReference type="GO" id="GO:0003700">
    <property type="term" value="F:DNA-binding transcription factor activity"/>
    <property type="evidence" value="ECO:0007669"/>
    <property type="project" value="InterPro"/>
</dbReference>
<dbReference type="CDD" id="cd04458">
    <property type="entry name" value="CSP_CDS"/>
    <property type="match status" value="1"/>
</dbReference>
<evidence type="ECO:0000259" key="4">
    <source>
        <dbReference type="PROSITE" id="PS51857"/>
    </source>
</evidence>
<feature type="compositionally biased region" description="Low complexity" evidence="3">
    <location>
        <begin position="88"/>
        <end position="117"/>
    </location>
</feature>
<dbReference type="SUPFAM" id="SSF50249">
    <property type="entry name" value="Nucleic acid-binding proteins"/>
    <property type="match status" value="1"/>
</dbReference>
<feature type="compositionally biased region" description="Low complexity" evidence="3">
    <location>
        <begin position="274"/>
        <end position="288"/>
    </location>
</feature>
<dbReference type="GO" id="GO:0031054">
    <property type="term" value="P:pre-miRNA processing"/>
    <property type="evidence" value="ECO:0007669"/>
    <property type="project" value="TreeGrafter"/>
</dbReference>
<evidence type="ECO:0000313" key="5">
    <source>
        <dbReference type="EMBL" id="MBK1696464.1"/>
    </source>
</evidence>
<dbReference type="EMBL" id="NRRE01000017">
    <property type="protein sequence ID" value="MBK1696464.1"/>
    <property type="molecule type" value="Genomic_DNA"/>
</dbReference>
<dbReference type="Pfam" id="PF04545">
    <property type="entry name" value="Sigma70_r4"/>
    <property type="match status" value="1"/>
</dbReference>
<evidence type="ECO:0000313" key="6">
    <source>
        <dbReference type="Proteomes" id="UP000778970"/>
    </source>
</evidence>
<dbReference type="PANTHER" id="PTHR46109:SF1">
    <property type="entry name" value="PROTEIN LIN-28 HOMOLOG"/>
    <property type="match status" value="1"/>
</dbReference>